<keyword evidence="1" id="KW-1133">Transmembrane helix</keyword>
<dbReference type="EMBL" id="LR536450">
    <property type="protein sequence ID" value="VFU11072.1"/>
    <property type="molecule type" value="Genomic_DNA"/>
</dbReference>
<proteinExistence type="predicted"/>
<dbReference type="Pfam" id="PF03596">
    <property type="entry name" value="Cad"/>
    <property type="match status" value="1"/>
</dbReference>
<gene>
    <name evidence="2" type="ORF">MTUNDRAET4_4191</name>
</gene>
<accession>A0A4U8Z684</accession>
<reference evidence="2 3" key="1">
    <citation type="submission" date="2019-03" db="EMBL/GenBank/DDBJ databases">
        <authorList>
            <person name="Kox A.R. M."/>
        </authorList>
    </citation>
    <scope>NUCLEOTIDE SEQUENCE [LARGE SCALE GENOMIC DNA]</scope>
    <source>
        <strain evidence="2">MTUNDRAET4 annotated genome</strain>
    </source>
</reference>
<evidence type="ECO:0000256" key="1">
    <source>
        <dbReference type="SAM" id="Phobius"/>
    </source>
</evidence>
<feature type="transmembrane region" description="Helical" evidence="1">
    <location>
        <begin position="79"/>
        <end position="98"/>
    </location>
</feature>
<dbReference type="RefSeq" id="WP_134492061.1">
    <property type="nucleotide sequence ID" value="NZ_CP139089.1"/>
</dbReference>
<dbReference type="OrthoDB" id="7708983at2"/>
<protein>
    <submittedName>
        <fullName evidence="2">Cadmium resistance protein CadD, predicted permease</fullName>
    </submittedName>
</protein>
<feature type="transmembrane region" description="Helical" evidence="1">
    <location>
        <begin position="190"/>
        <end position="208"/>
    </location>
</feature>
<keyword evidence="1" id="KW-0812">Transmembrane</keyword>
<dbReference type="KEGG" id="mtun:MTUNDRAET4_4191"/>
<dbReference type="AlphaFoldDB" id="A0A4U8Z684"/>
<organism evidence="2 3">
    <name type="scientific">Methylocella tundrae</name>
    <dbReference type="NCBI Taxonomy" id="227605"/>
    <lineage>
        <taxon>Bacteria</taxon>
        <taxon>Pseudomonadati</taxon>
        <taxon>Pseudomonadota</taxon>
        <taxon>Alphaproteobacteria</taxon>
        <taxon>Hyphomicrobiales</taxon>
        <taxon>Beijerinckiaceae</taxon>
        <taxon>Methylocella</taxon>
    </lineage>
</organism>
<keyword evidence="1" id="KW-0472">Membrane</keyword>
<feature type="transmembrane region" description="Helical" evidence="1">
    <location>
        <begin position="49"/>
        <end position="67"/>
    </location>
</feature>
<dbReference type="InterPro" id="IPR004676">
    <property type="entry name" value="Cd-R_transporter"/>
</dbReference>
<feature type="transmembrane region" description="Helical" evidence="1">
    <location>
        <begin position="154"/>
        <end position="178"/>
    </location>
</feature>
<evidence type="ECO:0000313" key="3">
    <source>
        <dbReference type="Proteomes" id="UP000294360"/>
    </source>
</evidence>
<evidence type="ECO:0000313" key="2">
    <source>
        <dbReference type="EMBL" id="VFU11072.1"/>
    </source>
</evidence>
<sequence length="217" mass="22862">MSAFASPQMLIEALSVASAAAISYGSTNFDNMVVLSAYGARPGYHPSFVRLTFVLVCVTVLAVSLALARAADALPAESIRYLGLIPIGLGGYQLMQLITSQLGMNQAGRDDELIGEPRGPIGLYAYLGFATVLLANSSDSVSVLTPLFADLKPAFVPACFIAAMAVAILMSALAALLARHPISRSFLEKMAKWILPFLLIAIGALILTDRPADIFVG</sequence>
<name>A0A4U8Z684_METTU</name>
<dbReference type="Proteomes" id="UP000294360">
    <property type="component" value="Chromosome"/>
</dbReference>